<keyword evidence="4" id="KW-0233">DNA recombination</keyword>
<evidence type="ECO:0000313" key="7">
    <source>
        <dbReference type="EMBL" id="GBG10154.1"/>
    </source>
</evidence>
<comment type="similarity">
    <text evidence="1">In the C-terminal section; belongs to the transposase 35 family.</text>
</comment>
<dbReference type="EMBL" id="BDQX01000291">
    <property type="protein sequence ID" value="GBG10154.1"/>
    <property type="molecule type" value="Genomic_DNA"/>
</dbReference>
<evidence type="ECO:0000256" key="3">
    <source>
        <dbReference type="ARBA" id="ARBA00023125"/>
    </source>
</evidence>
<dbReference type="Pfam" id="PF07282">
    <property type="entry name" value="Cas12f1-like_TNB"/>
    <property type="match status" value="1"/>
</dbReference>
<dbReference type="GO" id="GO:0032196">
    <property type="term" value="P:transposition"/>
    <property type="evidence" value="ECO:0007669"/>
    <property type="project" value="UniProtKB-KW"/>
</dbReference>
<protein>
    <submittedName>
        <fullName evidence="7">Transposase</fullName>
    </submittedName>
</protein>
<keyword evidence="2" id="KW-0815">Transposition</keyword>
<sequence>MADAKAAYRTYQVWVKPGHRLFGYLDEACQRAKNLYNTTNFYIRQVFTAWGRQEDLQPLQQQVMDTLATQIGAMNERRSEKNRLHAFELPSPEKPFVSYAFLDALFKVMEQTDYRALPAQSSQGIMKVVFQNWKAFFASMKDYRKHPEKYTGKPNIPGYARGTAKEVVFSNQDCIVKGGRFLKLPKTKLQLNIGKLGRTEGQLMQVRVVPSNGRYVVELVFTRPVKKEEEVNHSDILMDANAPQLLMAVDLGVDNLATIVTTSGSKPMIVKGRIVKAINQYYNKMKAHYTGILRQGKEPREGMHTSKRLERLHLKRHRRIKDLFHKVSHHIIKLAVEQRIGTIVIGHNDGWKQETAMGRRNNQSFCHIPHQMLIDMIQYKAEEQGITVILIEEAYTSKASFLDQDSLPCYDEGRTVTFTGRRICRGLYRSLKGWIHADVNGAANIMRKVFPNVTPQGANGIEGLDGNQTINVSTPLVLSILNKSG</sequence>
<name>A0A2R5F2U9_9BACL</name>
<dbReference type="GO" id="GO:0003677">
    <property type="term" value="F:DNA binding"/>
    <property type="evidence" value="ECO:0007669"/>
    <property type="project" value="UniProtKB-KW"/>
</dbReference>
<evidence type="ECO:0000256" key="1">
    <source>
        <dbReference type="ARBA" id="ARBA00008761"/>
    </source>
</evidence>
<dbReference type="RefSeq" id="WP_108994712.1">
    <property type="nucleotide sequence ID" value="NZ_BDQX01000291.1"/>
</dbReference>
<dbReference type="NCBIfam" id="TIGR01766">
    <property type="entry name" value="IS200/IS605 family accessory protein TnpB-like domain"/>
    <property type="match status" value="1"/>
</dbReference>
<dbReference type="Proteomes" id="UP000245202">
    <property type="component" value="Unassembled WGS sequence"/>
</dbReference>
<evidence type="ECO:0000256" key="2">
    <source>
        <dbReference type="ARBA" id="ARBA00022578"/>
    </source>
</evidence>
<dbReference type="InterPro" id="IPR010095">
    <property type="entry name" value="Cas12f1-like_TNB"/>
</dbReference>
<feature type="domain" description="Cas12f1-like TNB" evidence="6">
    <location>
        <begin position="370"/>
        <end position="445"/>
    </location>
</feature>
<evidence type="ECO:0000256" key="4">
    <source>
        <dbReference type="ARBA" id="ARBA00023172"/>
    </source>
</evidence>
<keyword evidence="3" id="KW-0238">DNA-binding</keyword>
<evidence type="ECO:0000313" key="8">
    <source>
        <dbReference type="Proteomes" id="UP000245202"/>
    </source>
</evidence>
<dbReference type="InterPro" id="IPR001959">
    <property type="entry name" value="Transposase"/>
</dbReference>
<organism evidence="7 8">
    <name type="scientific">Paenibacillus agaridevorans</name>
    <dbReference type="NCBI Taxonomy" id="171404"/>
    <lineage>
        <taxon>Bacteria</taxon>
        <taxon>Bacillati</taxon>
        <taxon>Bacillota</taxon>
        <taxon>Bacilli</taxon>
        <taxon>Bacillales</taxon>
        <taxon>Paenibacillaceae</taxon>
        <taxon>Paenibacillus</taxon>
    </lineage>
</organism>
<dbReference type="AlphaFoldDB" id="A0A2R5F2U9"/>
<feature type="domain" description="Probable transposase IS891/IS1136/IS1341" evidence="5">
    <location>
        <begin position="241"/>
        <end position="348"/>
    </location>
</feature>
<dbReference type="GO" id="GO:0006310">
    <property type="term" value="P:DNA recombination"/>
    <property type="evidence" value="ECO:0007669"/>
    <property type="project" value="UniProtKB-KW"/>
</dbReference>
<keyword evidence="8" id="KW-1185">Reference proteome</keyword>
<accession>A0A2R5F2U9</accession>
<evidence type="ECO:0000259" key="6">
    <source>
        <dbReference type="Pfam" id="PF07282"/>
    </source>
</evidence>
<gene>
    <name evidence="7" type="ORF">PAT3040_04872</name>
</gene>
<reference evidence="7 8" key="1">
    <citation type="submission" date="2017-08" db="EMBL/GenBank/DDBJ databases">
        <title>Substantial Increase in Enzyme Production by Combined Drug-Resistance Mutations in Paenibacillus agaridevorans.</title>
        <authorList>
            <person name="Tanaka Y."/>
            <person name="Funane K."/>
            <person name="Hosaka T."/>
            <person name="Shiwa Y."/>
            <person name="Fujita N."/>
            <person name="Miyazaki T."/>
            <person name="Yoshikawa H."/>
            <person name="Murakami K."/>
            <person name="Kasahara K."/>
            <person name="Inaoka T."/>
            <person name="Hiraga Y."/>
            <person name="Ochi K."/>
        </authorList>
    </citation>
    <scope>NUCLEOTIDE SEQUENCE [LARGE SCALE GENOMIC DNA]</scope>
    <source>
        <strain evidence="7 8">T-3040</strain>
    </source>
</reference>
<proteinExistence type="inferred from homology"/>
<dbReference type="NCBIfam" id="NF040570">
    <property type="entry name" value="guided_TnpB"/>
    <property type="match status" value="1"/>
</dbReference>
<dbReference type="Pfam" id="PF01385">
    <property type="entry name" value="OrfB_IS605"/>
    <property type="match status" value="1"/>
</dbReference>
<comment type="caution">
    <text evidence="7">The sequence shown here is derived from an EMBL/GenBank/DDBJ whole genome shotgun (WGS) entry which is preliminary data.</text>
</comment>
<evidence type="ECO:0000259" key="5">
    <source>
        <dbReference type="Pfam" id="PF01385"/>
    </source>
</evidence>